<dbReference type="Gene3D" id="3.80.10.10">
    <property type="entry name" value="Ribonuclease Inhibitor"/>
    <property type="match status" value="2"/>
</dbReference>
<proteinExistence type="predicted"/>
<dbReference type="InterPro" id="IPR001810">
    <property type="entry name" value="F-box_dom"/>
</dbReference>
<dbReference type="Pfam" id="PF12937">
    <property type="entry name" value="F-box-like"/>
    <property type="match status" value="1"/>
</dbReference>
<dbReference type="SUPFAM" id="SSF81383">
    <property type="entry name" value="F-box domain"/>
    <property type="match status" value="1"/>
</dbReference>
<dbReference type="PANTHER" id="PTHR16134">
    <property type="entry name" value="F-BOX/TPR REPEAT PROTEIN POF3"/>
    <property type="match status" value="1"/>
</dbReference>
<dbReference type="InterPro" id="IPR036047">
    <property type="entry name" value="F-box-like_dom_sf"/>
</dbReference>
<feature type="compositionally biased region" description="Low complexity" evidence="1">
    <location>
        <begin position="498"/>
        <end position="520"/>
    </location>
</feature>
<dbReference type="STRING" id="1194695.A0A5A7VAN6"/>
<evidence type="ECO:0000259" key="2">
    <source>
        <dbReference type="Pfam" id="PF12937"/>
    </source>
</evidence>
<reference evidence="3 4" key="1">
    <citation type="submission" date="2019-08" db="EMBL/GenBank/DDBJ databases">
        <title>Draft genome sequences of two oriental melons (Cucumis melo L. var makuwa).</title>
        <authorList>
            <person name="Kwon S.-Y."/>
        </authorList>
    </citation>
    <scope>NUCLEOTIDE SEQUENCE [LARGE SCALE GENOMIC DNA]</scope>
    <source>
        <strain evidence="4">cv. SW 3</strain>
        <tissue evidence="3">Leaf</tissue>
    </source>
</reference>
<gene>
    <name evidence="3" type="ORF">E6C27_scaffold99G00750</name>
</gene>
<dbReference type="Proteomes" id="UP000321393">
    <property type="component" value="Unassembled WGS sequence"/>
</dbReference>
<name>A0A5A7VAN6_CUCMM</name>
<evidence type="ECO:0000256" key="1">
    <source>
        <dbReference type="SAM" id="MobiDB-lite"/>
    </source>
</evidence>
<feature type="domain" description="F-box" evidence="2">
    <location>
        <begin position="102"/>
        <end position="146"/>
    </location>
</feature>
<evidence type="ECO:0000313" key="3">
    <source>
        <dbReference type="EMBL" id="KAA0064067.1"/>
    </source>
</evidence>
<protein>
    <submittedName>
        <fullName evidence="3">F-box protein SKIP17-like isoform X1</fullName>
    </submittedName>
</protein>
<dbReference type="OrthoDB" id="10257471at2759"/>
<dbReference type="InterPro" id="IPR032675">
    <property type="entry name" value="LRR_dom_sf"/>
</dbReference>
<feature type="region of interest" description="Disordered" evidence="1">
    <location>
        <begin position="498"/>
        <end position="529"/>
    </location>
</feature>
<dbReference type="GO" id="GO:0019005">
    <property type="term" value="C:SCF ubiquitin ligase complex"/>
    <property type="evidence" value="ECO:0007669"/>
    <property type="project" value="TreeGrafter"/>
</dbReference>
<dbReference type="EMBL" id="SSTE01001955">
    <property type="protein sequence ID" value="KAA0064067.1"/>
    <property type="molecule type" value="Genomic_DNA"/>
</dbReference>
<dbReference type="SUPFAM" id="SSF52047">
    <property type="entry name" value="RNI-like"/>
    <property type="match status" value="1"/>
</dbReference>
<evidence type="ECO:0000313" key="4">
    <source>
        <dbReference type="Proteomes" id="UP000321393"/>
    </source>
</evidence>
<accession>A0A5A7VAN6</accession>
<comment type="caution">
    <text evidence="3">The sequence shown here is derived from an EMBL/GenBank/DDBJ whole genome shotgun (WGS) entry which is preliminary data.</text>
</comment>
<dbReference type="GO" id="GO:0031146">
    <property type="term" value="P:SCF-dependent proteasomal ubiquitin-dependent protein catabolic process"/>
    <property type="evidence" value="ECO:0007669"/>
    <property type="project" value="TreeGrafter"/>
</dbReference>
<sequence>MDALFQLQTSVPSSMAKRPCPSQNPRIPTFTQMDLLLEAFLGLSDSSSICIDFSFERLLDSLPSDLDQTLLIDRALKMGTYLLEAGKRSARKRATKHNSVVWALPPDLTIKVFSMLDAQSLCFATATCSMFHKCAMDPSCYSNIDLTTVSPRVNNAVVSTMIHRAGNSLQSLKLGIVPGPTSSPGSCQPLVYNVSSFSWNDKRSRQGKESSVLTRSCLSPLGGASTPGMLLKTLHLYNIERMDSPSLRAALSACPSLLDLEIVGLHVELRQTLMSVIENCPLIERLFFESSKTGPLSISFDILFSVLIVIRLFIPILKMTGRDDSLKSPTCVDLVQKCPRLVSLALRGFKLHDYKVRILVKGLRRLKYVDFSTSYSITGSFLRNLGNNIGGNLLEVLILRDCMHLKEMEVARFMASLLAGDFKFLRHLDISNREGLASENDWYERCYNSSIIPIEQVMKERPDVCFLADFPSEGSYFEIEQMLESEVNSDVSLPTQLSSDTSDSMFISSSESSYNSDQGSGNEDGRDAGYVIFEESSDEVDYLAL</sequence>
<dbReference type="PANTHER" id="PTHR16134:SF73">
    <property type="entry name" value="F-BOX DOMAIN-CONTAINING PROTEIN"/>
    <property type="match status" value="1"/>
</dbReference>
<organism evidence="3 4">
    <name type="scientific">Cucumis melo var. makuwa</name>
    <name type="common">Oriental melon</name>
    <dbReference type="NCBI Taxonomy" id="1194695"/>
    <lineage>
        <taxon>Eukaryota</taxon>
        <taxon>Viridiplantae</taxon>
        <taxon>Streptophyta</taxon>
        <taxon>Embryophyta</taxon>
        <taxon>Tracheophyta</taxon>
        <taxon>Spermatophyta</taxon>
        <taxon>Magnoliopsida</taxon>
        <taxon>eudicotyledons</taxon>
        <taxon>Gunneridae</taxon>
        <taxon>Pentapetalae</taxon>
        <taxon>rosids</taxon>
        <taxon>fabids</taxon>
        <taxon>Cucurbitales</taxon>
        <taxon>Cucurbitaceae</taxon>
        <taxon>Benincaseae</taxon>
        <taxon>Cucumis</taxon>
    </lineage>
</organism>
<dbReference type="AlphaFoldDB" id="A0A5A7VAN6"/>